<evidence type="ECO:0000256" key="4">
    <source>
        <dbReference type="ARBA" id="ARBA00023163"/>
    </source>
</evidence>
<dbReference type="Gene3D" id="3.40.50.2300">
    <property type="match status" value="1"/>
</dbReference>
<gene>
    <name evidence="7" type="ORF">MNBD_NITROSPINAE03-1331</name>
</gene>
<dbReference type="InterPro" id="IPR003593">
    <property type="entry name" value="AAA+_ATPase"/>
</dbReference>
<dbReference type="Gene3D" id="3.40.50.300">
    <property type="entry name" value="P-loop containing nucleotide triphosphate hydrolases"/>
    <property type="match status" value="1"/>
</dbReference>
<name>A0A3B1BWP3_9ZZZZ</name>
<dbReference type="InterPro" id="IPR058031">
    <property type="entry name" value="AAA_lid_NorR"/>
</dbReference>
<keyword evidence="3" id="KW-0805">Transcription regulation</keyword>
<sequence length="451" mass="50726">MHNKKIRLMIMDDEVAFRELLVRRFARSEFEVTGCKSGEEALELARARNFDVGVLDIRMPGISGIDLLREIKTLQPDFEAIMLTGQATIDSAIEAMKIGAYDYLAKPCKLFELEIIVRKAYEKKILAEQNTRLRDELKLKDDQRELVGSSGVMRALRGEIANVAAQAEPALIYGEAGVGKELVARSTHKASARKDNSFITVNCGVLSEGKLETELFGHEADAFVGAGMRKRGIIENATDGSVLLDEVEQLSPSMQVKILHFLDTGEFRRVGGFSEMRSGARLFFATTEDLLHQTQNGKFREDFYYKISSSLVSVPPLREHKEDIPEIAEYIIHRSNLAASRNKRLAKKAMEALLKYDWPSNTRELVNVLERAVSLAPKNVIQMKNLPISFEKKLKPGKQRHLQSLAEIEKDHILHVLEAVNSNISKASRILGISRPKLYRKLEKYKSGSSV</sequence>
<dbReference type="AlphaFoldDB" id="A0A3B1BWP3"/>
<evidence type="ECO:0000259" key="5">
    <source>
        <dbReference type="PROSITE" id="PS50045"/>
    </source>
</evidence>
<dbReference type="Pfam" id="PF25601">
    <property type="entry name" value="AAA_lid_14"/>
    <property type="match status" value="1"/>
</dbReference>
<dbReference type="InterPro" id="IPR001789">
    <property type="entry name" value="Sig_transdc_resp-reg_receiver"/>
</dbReference>
<dbReference type="SMART" id="SM00382">
    <property type="entry name" value="AAA"/>
    <property type="match status" value="1"/>
</dbReference>
<dbReference type="Pfam" id="PF00072">
    <property type="entry name" value="Response_reg"/>
    <property type="match status" value="1"/>
</dbReference>
<evidence type="ECO:0000313" key="7">
    <source>
        <dbReference type="EMBL" id="VAX20212.1"/>
    </source>
</evidence>
<dbReference type="GO" id="GO:0006355">
    <property type="term" value="P:regulation of DNA-templated transcription"/>
    <property type="evidence" value="ECO:0007669"/>
    <property type="project" value="InterPro"/>
</dbReference>
<dbReference type="PRINTS" id="PR01590">
    <property type="entry name" value="HTHFIS"/>
</dbReference>
<keyword evidence="1" id="KW-0547">Nucleotide-binding</keyword>
<feature type="domain" description="Response regulatory" evidence="6">
    <location>
        <begin position="7"/>
        <end position="121"/>
    </location>
</feature>
<dbReference type="GO" id="GO:0005524">
    <property type="term" value="F:ATP binding"/>
    <property type="evidence" value="ECO:0007669"/>
    <property type="project" value="UniProtKB-KW"/>
</dbReference>
<evidence type="ECO:0000256" key="3">
    <source>
        <dbReference type="ARBA" id="ARBA00023015"/>
    </source>
</evidence>
<dbReference type="SUPFAM" id="SSF52540">
    <property type="entry name" value="P-loop containing nucleoside triphosphate hydrolases"/>
    <property type="match status" value="1"/>
</dbReference>
<dbReference type="SUPFAM" id="SSF46689">
    <property type="entry name" value="Homeodomain-like"/>
    <property type="match status" value="1"/>
</dbReference>
<protein>
    <submittedName>
        <fullName evidence="7">Response regulator of zinc sigma-54-dependent two-component system</fullName>
    </submittedName>
</protein>
<dbReference type="InterPro" id="IPR011006">
    <property type="entry name" value="CheY-like_superfamily"/>
</dbReference>
<dbReference type="Pfam" id="PF02954">
    <property type="entry name" value="HTH_8"/>
    <property type="match status" value="1"/>
</dbReference>
<dbReference type="PANTHER" id="PTHR32071:SF119">
    <property type="entry name" value="SIGMA L-DEPENDENT TRANSCRIPTIONAL REGULATOR YPLP-RELATED"/>
    <property type="match status" value="1"/>
</dbReference>
<dbReference type="SUPFAM" id="SSF52172">
    <property type="entry name" value="CheY-like"/>
    <property type="match status" value="1"/>
</dbReference>
<dbReference type="InterPro" id="IPR027417">
    <property type="entry name" value="P-loop_NTPase"/>
</dbReference>
<dbReference type="InterPro" id="IPR002078">
    <property type="entry name" value="Sigma_54_int"/>
</dbReference>
<dbReference type="GO" id="GO:0000160">
    <property type="term" value="P:phosphorelay signal transduction system"/>
    <property type="evidence" value="ECO:0007669"/>
    <property type="project" value="InterPro"/>
</dbReference>
<evidence type="ECO:0000259" key="6">
    <source>
        <dbReference type="PROSITE" id="PS50110"/>
    </source>
</evidence>
<dbReference type="InterPro" id="IPR002197">
    <property type="entry name" value="HTH_Fis"/>
</dbReference>
<evidence type="ECO:0000256" key="2">
    <source>
        <dbReference type="ARBA" id="ARBA00022840"/>
    </source>
</evidence>
<dbReference type="GO" id="GO:0043565">
    <property type="term" value="F:sequence-specific DNA binding"/>
    <property type="evidence" value="ECO:0007669"/>
    <property type="project" value="InterPro"/>
</dbReference>
<feature type="domain" description="Sigma-54 factor interaction" evidence="5">
    <location>
        <begin position="146"/>
        <end position="374"/>
    </location>
</feature>
<dbReference type="Gene3D" id="1.10.8.60">
    <property type="match status" value="1"/>
</dbReference>
<accession>A0A3B1BWP3</accession>
<dbReference type="PROSITE" id="PS50110">
    <property type="entry name" value="RESPONSE_REGULATORY"/>
    <property type="match status" value="1"/>
</dbReference>
<proteinExistence type="predicted"/>
<dbReference type="EMBL" id="UOGB01000173">
    <property type="protein sequence ID" value="VAX20212.1"/>
    <property type="molecule type" value="Genomic_DNA"/>
</dbReference>
<dbReference type="PROSITE" id="PS50045">
    <property type="entry name" value="SIGMA54_INTERACT_4"/>
    <property type="match status" value="1"/>
</dbReference>
<dbReference type="InterPro" id="IPR009057">
    <property type="entry name" value="Homeodomain-like_sf"/>
</dbReference>
<dbReference type="Pfam" id="PF00158">
    <property type="entry name" value="Sigma54_activat"/>
    <property type="match status" value="1"/>
</dbReference>
<dbReference type="PANTHER" id="PTHR32071">
    <property type="entry name" value="TRANSCRIPTIONAL REGULATORY PROTEIN"/>
    <property type="match status" value="1"/>
</dbReference>
<reference evidence="7" key="1">
    <citation type="submission" date="2018-06" db="EMBL/GenBank/DDBJ databases">
        <authorList>
            <person name="Zhirakovskaya E."/>
        </authorList>
    </citation>
    <scope>NUCLEOTIDE SEQUENCE</scope>
</reference>
<keyword evidence="4" id="KW-0804">Transcription</keyword>
<dbReference type="CDD" id="cd00009">
    <property type="entry name" value="AAA"/>
    <property type="match status" value="1"/>
</dbReference>
<dbReference type="SMART" id="SM00448">
    <property type="entry name" value="REC"/>
    <property type="match status" value="1"/>
</dbReference>
<keyword evidence="2" id="KW-0067">ATP-binding</keyword>
<evidence type="ECO:0000256" key="1">
    <source>
        <dbReference type="ARBA" id="ARBA00022741"/>
    </source>
</evidence>
<dbReference type="Gene3D" id="1.10.10.60">
    <property type="entry name" value="Homeodomain-like"/>
    <property type="match status" value="1"/>
</dbReference>
<organism evidence="7">
    <name type="scientific">hydrothermal vent metagenome</name>
    <dbReference type="NCBI Taxonomy" id="652676"/>
    <lineage>
        <taxon>unclassified sequences</taxon>
        <taxon>metagenomes</taxon>
        <taxon>ecological metagenomes</taxon>
    </lineage>
</organism>